<evidence type="ECO:0000256" key="1">
    <source>
        <dbReference type="SAM" id="MobiDB-lite"/>
    </source>
</evidence>
<gene>
    <name evidence="2" type="ORF">DFH08DRAFT_956210</name>
</gene>
<evidence type="ECO:0000313" key="2">
    <source>
        <dbReference type="EMBL" id="KAJ7353128.1"/>
    </source>
</evidence>
<keyword evidence="3" id="KW-1185">Reference proteome</keyword>
<dbReference type="EMBL" id="JARIHO010000011">
    <property type="protein sequence ID" value="KAJ7353128.1"/>
    <property type="molecule type" value="Genomic_DNA"/>
</dbReference>
<accession>A0AAD7EV84</accession>
<organism evidence="2 3">
    <name type="scientific">Mycena albidolilacea</name>
    <dbReference type="NCBI Taxonomy" id="1033008"/>
    <lineage>
        <taxon>Eukaryota</taxon>
        <taxon>Fungi</taxon>
        <taxon>Dikarya</taxon>
        <taxon>Basidiomycota</taxon>
        <taxon>Agaricomycotina</taxon>
        <taxon>Agaricomycetes</taxon>
        <taxon>Agaricomycetidae</taxon>
        <taxon>Agaricales</taxon>
        <taxon>Marasmiineae</taxon>
        <taxon>Mycenaceae</taxon>
        <taxon>Mycena</taxon>
    </lineage>
</organism>
<dbReference type="Proteomes" id="UP001218218">
    <property type="component" value="Unassembled WGS sequence"/>
</dbReference>
<name>A0AAD7EV84_9AGAR</name>
<protein>
    <submittedName>
        <fullName evidence="2">Uncharacterized protein</fullName>
    </submittedName>
</protein>
<proteinExistence type="predicted"/>
<reference evidence="2" key="1">
    <citation type="submission" date="2023-03" db="EMBL/GenBank/DDBJ databases">
        <title>Massive genome expansion in bonnet fungi (Mycena s.s.) driven by repeated elements and novel gene families across ecological guilds.</title>
        <authorList>
            <consortium name="Lawrence Berkeley National Laboratory"/>
            <person name="Harder C.B."/>
            <person name="Miyauchi S."/>
            <person name="Viragh M."/>
            <person name="Kuo A."/>
            <person name="Thoen E."/>
            <person name="Andreopoulos B."/>
            <person name="Lu D."/>
            <person name="Skrede I."/>
            <person name="Drula E."/>
            <person name="Henrissat B."/>
            <person name="Morin E."/>
            <person name="Kohler A."/>
            <person name="Barry K."/>
            <person name="LaButti K."/>
            <person name="Morin E."/>
            <person name="Salamov A."/>
            <person name="Lipzen A."/>
            <person name="Mereny Z."/>
            <person name="Hegedus B."/>
            <person name="Baldrian P."/>
            <person name="Stursova M."/>
            <person name="Weitz H."/>
            <person name="Taylor A."/>
            <person name="Grigoriev I.V."/>
            <person name="Nagy L.G."/>
            <person name="Martin F."/>
            <person name="Kauserud H."/>
        </authorList>
    </citation>
    <scope>NUCLEOTIDE SEQUENCE</scope>
    <source>
        <strain evidence="2">CBHHK002</strain>
    </source>
</reference>
<evidence type="ECO:0000313" key="3">
    <source>
        <dbReference type="Proteomes" id="UP001218218"/>
    </source>
</evidence>
<comment type="caution">
    <text evidence="2">The sequence shown here is derived from an EMBL/GenBank/DDBJ whole genome shotgun (WGS) entry which is preliminary data.</text>
</comment>
<feature type="region of interest" description="Disordered" evidence="1">
    <location>
        <begin position="317"/>
        <end position="345"/>
    </location>
</feature>
<sequence>MPPTGNVTIFVGRTTSEGGNDLMMLWNPFYRKFIAVEAIGFSPQLEPDYLEDRSTNAWLEKVQNLLDTIDFESSNMWAYMIDRPSGRRIIQRPMERYRIPCDFLWAPRVDLSEIEITGLWFCAEGHGRAYWKGKEVDIHLASDDLSLRVIERETRGLKAVRGMNISYEVVAHIFVGDLLCGILTESSSSSRPVRTDRAIVFAALAKLERSFMLHGYLVDPWRMAIDGNGQFRLLSLHALRYYGPHQQKLLEKDAQTHHWGDIRTLFDWIAMSPPDSQVPPQFKKVASTVLARTPSPLRLLAIPIRFDVGLRDHFAQDENDNRHRKKSSKTTRGNPKALAMGTLPPDLKGPKAHNLVLAKTSRHIEADAPPPYTELPPRVVSITARPRVPLAPEFSGASIVEVE</sequence>
<dbReference type="AlphaFoldDB" id="A0AAD7EV84"/>